<dbReference type="AlphaFoldDB" id="A0A9P6IGI5"/>
<evidence type="ECO:0000313" key="3">
    <source>
        <dbReference type="Proteomes" id="UP000781932"/>
    </source>
</evidence>
<dbReference type="GO" id="GO:0016787">
    <property type="term" value="F:hydrolase activity"/>
    <property type="evidence" value="ECO:0007669"/>
    <property type="project" value="InterPro"/>
</dbReference>
<comment type="caution">
    <text evidence="2">The sequence shown here is derived from an EMBL/GenBank/DDBJ whole genome shotgun (WGS) entry which is preliminary data.</text>
</comment>
<evidence type="ECO:0000313" key="2">
    <source>
        <dbReference type="EMBL" id="KAF9880161.1"/>
    </source>
</evidence>
<dbReference type="OrthoDB" id="2135488at2759"/>
<organism evidence="2 3">
    <name type="scientific">Colletotrichum karsti</name>
    <dbReference type="NCBI Taxonomy" id="1095194"/>
    <lineage>
        <taxon>Eukaryota</taxon>
        <taxon>Fungi</taxon>
        <taxon>Dikarya</taxon>
        <taxon>Ascomycota</taxon>
        <taxon>Pezizomycotina</taxon>
        <taxon>Sordariomycetes</taxon>
        <taxon>Hypocreomycetidae</taxon>
        <taxon>Glomerellales</taxon>
        <taxon>Glomerellaceae</taxon>
        <taxon>Colletotrichum</taxon>
        <taxon>Colletotrichum boninense species complex</taxon>
    </lineage>
</organism>
<dbReference type="SUPFAM" id="SSF51556">
    <property type="entry name" value="Metallo-dependent hydrolases"/>
    <property type="match status" value="1"/>
</dbReference>
<dbReference type="InterPro" id="IPR006680">
    <property type="entry name" value="Amidohydro-rel"/>
</dbReference>
<name>A0A9P6IGI5_9PEZI</name>
<dbReference type="PANTHER" id="PTHR35563">
    <property type="entry name" value="BARREL METAL-DEPENDENT HYDROLASE, PUTATIVE (AFU_ORTHOLOGUE AFUA_1G16240)-RELATED"/>
    <property type="match status" value="1"/>
</dbReference>
<dbReference type="RefSeq" id="XP_038749622.1">
    <property type="nucleotide sequence ID" value="XM_038884834.1"/>
</dbReference>
<proteinExistence type="predicted"/>
<dbReference type="GeneID" id="62157908"/>
<dbReference type="InterPro" id="IPR032466">
    <property type="entry name" value="Metal_Hydrolase"/>
</dbReference>
<reference evidence="2" key="2">
    <citation type="submission" date="2020-11" db="EMBL/GenBank/DDBJ databases">
        <title>Whole genome sequencing of Colletotrichum sp.</title>
        <authorList>
            <person name="Li H."/>
        </authorList>
    </citation>
    <scope>NUCLEOTIDE SEQUENCE</scope>
    <source>
        <strain evidence="2">CkLH20</strain>
    </source>
</reference>
<keyword evidence="3" id="KW-1185">Reference proteome</keyword>
<sequence length="295" mass="32882">MQLPAMSWNCHMHCFNPDQFPFKANRSYTPEPAVITDALNNTWTDNFMLVQATIEDGFTGLLDNLGRARDLDPGKHTAGTIFWDPEHEAQLKNMTGSQYDQLHDAGIRSVRVHGSYGGSGDNLDWVRTQFLDVAQYSPVHRHNWSISAQLPLATWSALAQTLIEHPLLQNVSVIADHDGSATPSDAGSPELSNFLRLLESGKFYVKIGALHRRSPTNIELMRPIVESFVNTAPGNVLWGSDWPHVNTTTGNLSPARPLEVDTGAELTALKSWLTEEQWLNMLVNNPQRLFGTTQK</sequence>
<accession>A0A9P6IGI5</accession>
<feature type="domain" description="Amidohydrolase-related" evidence="1">
    <location>
        <begin position="9"/>
        <end position="291"/>
    </location>
</feature>
<protein>
    <submittedName>
        <fullName evidence="2">Amidohydrolase</fullName>
    </submittedName>
</protein>
<gene>
    <name evidence="2" type="ORF">CkaCkLH20_02115</name>
</gene>
<dbReference type="PANTHER" id="PTHR35563:SF2">
    <property type="entry name" value="BARREL METAL-DEPENDENT HYDROLASE, PUTATIVE (AFU_ORTHOLOGUE AFUA_1G16240)-RELATED"/>
    <property type="match status" value="1"/>
</dbReference>
<dbReference type="InterPro" id="IPR052358">
    <property type="entry name" value="Aro_Compnd_Degr_Hydrolases"/>
</dbReference>
<dbReference type="Pfam" id="PF04909">
    <property type="entry name" value="Amidohydro_2"/>
    <property type="match status" value="1"/>
</dbReference>
<evidence type="ECO:0000259" key="1">
    <source>
        <dbReference type="Pfam" id="PF04909"/>
    </source>
</evidence>
<dbReference type="EMBL" id="JAATWM020000005">
    <property type="protein sequence ID" value="KAF9880161.1"/>
    <property type="molecule type" value="Genomic_DNA"/>
</dbReference>
<dbReference type="Gene3D" id="3.20.20.140">
    <property type="entry name" value="Metal-dependent hydrolases"/>
    <property type="match status" value="1"/>
</dbReference>
<reference evidence="2" key="1">
    <citation type="submission" date="2020-03" db="EMBL/GenBank/DDBJ databases">
        <authorList>
            <person name="He L."/>
        </authorList>
    </citation>
    <scope>NUCLEOTIDE SEQUENCE</scope>
    <source>
        <strain evidence="2">CkLH20</strain>
    </source>
</reference>
<dbReference type="Proteomes" id="UP000781932">
    <property type="component" value="Unassembled WGS sequence"/>
</dbReference>